<feature type="compositionally biased region" description="Gly residues" evidence="1">
    <location>
        <begin position="31"/>
        <end position="41"/>
    </location>
</feature>
<dbReference type="Proteomes" id="UP001519460">
    <property type="component" value="Unassembled WGS sequence"/>
</dbReference>
<evidence type="ECO:0000256" key="1">
    <source>
        <dbReference type="SAM" id="MobiDB-lite"/>
    </source>
</evidence>
<gene>
    <name evidence="2" type="ORF">BaRGS_00024081</name>
</gene>
<evidence type="ECO:0000313" key="3">
    <source>
        <dbReference type="Proteomes" id="UP001519460"/>
    </source>
</evidence>
<evidence type="ECO:0000313" key="2">
    <source>
        <dbReference type="EMBL" id="KAK7484673.1"/>
    </source>
</evidence>
<dbReference type="EMBL" id="JACVVK020000206">
    <property type="protein sequence ID" value="KAK7484673.1"/>
    <property type="molecule type" value="Genomic_DNA"/>
</dbReference>
<accession>A0ABD0KC30</accession>
<protein>
    <submittedName>
        <fullName evidence="2">Uncharacterized protein</fullName>
    </submittedName>
</protein>
<organism evidence="2 3">
    <name type="scientific">Batillaria attramentaria</name>
    <dbReference type="NCBI Taxonomy" id="370345"/>
    <lineage>
        <taxon>Eukaryota</taxon>
        <taxon>Metazoa</taxon>
        <taxon>Spiralia</taxon>
        <taxon>Lophotrochozoa</taxon>
        <taxon>Mollusca</taxon>
        <taxon>Gastropoda</taxon>
        <taxon>Caenogastropoda</taxon>
        <taxon>Sorbeoconcha</taxon>
        <taxon>Cerithioidea</taxon>
        <taxon>Batillariidae</taxon>
        <taxon>Batillaria</taxon>
    </lineage>
</organism>
<reference evidence="2 3" key="1">
    <citation type="journal article" date="2023" name="Sci. Data">
        <title>Genome assembly of the Korean intertidal mud-creeper Batillaria attramentaria.</title>
        <authorList>
            <person name="Patra A.K."/>
            <person name="Ho P.T."/>
            <person name="Jun S."/>
            <person name="Lee S.J."/>
            <person name="Kim Y."/>
            <person name="Won Y.J."/>
        </authorList>
    </citation>
    <scope>NUCLEOTIDE SEQUENCE [LARGE SCALE GENOMIC DNA]</scope>
    <source>
        <strain evidence="2">Wonlab-2016</strain>
    </source>
</reference>
<keyword evidence="3" id="KW-1185">Reference proteome</keyword>
<proteinExistence type="predicted"/>
<dbReference type="AlphaFoldDB" id="A0ABD0KC30"/>
<feature type="region of interest" description="Disordered" evidence="1">
    <location>
        <begin position="28"/>
        <end position="47"/>
    </location>
</feature>
<sequence>MACTRFDTEYPVCFYSVKSCDEIKARFSHSGGEGRPSGGFSGVIAPPDVGSEVTGDVWLGRLRGTGGKLSRAAGNRHKRHVHNKNRVKFRLCTY</sequence>
<comment type="caution">
    <text evidence="2">The sequence shown here is derived from an EMBL/GenBank/DDBJ whole genome shotgun (WGS) entry which is preliminary data.</text>
</comment>
<name>A0ABD0KC30_9CAEN</name>